<dbReference type="PANTHER" id="PTHR43312">
    <property type="entry name" value="D-THREO-ALDOSE 1-DEHYDROGENASE"/>
    <property type="match status" value="1"/>
</dbReference>
<dbReference type="OrthoDB" id="9803483at2"/>
<evidence type="ECO:0000259" key="1">
    <source>
        <dbReference type="Pfam" id="PF00248"/>
    </source>
</evidence>
<dbReference type="SUPFAM" id="SSF51430">
    <property type="entry name" value="NAD(P)-linked oxidoreductase"/>
    <property type="match status" value="1"/>
</dbReference>
<dbReference type="InterPro" id="IPR053135">
    <property type="entry name" value="AKR2_Oxidoreductase"/>
</dbReference>
<dbReference type="Proteomes" id="UP000326881">
    <property type="component" value="Chromosome"/>
</dbReference>
<proteinExistence type="predicted"/>
<protein>
    <submittedName>
        <fullName evidence="2">Aldo/keto reductase</fullName>
    </submittedName>
</protein>
<name>A0A5Q0C919_9HYPH</name>
<feature type="domain" description="NADP-dependent oxidoreductase" evidence="1">
    <location>
        <begin position="15"/>
        <end position="316"/>
    </location>
</feature>
<sequence>MQYREFGRTGWKVSEIGFGGWQLGGAWGDMDDDASVKTLLHAFERGINFVDTAQLYGNGHSEEVVGRALREWKGGKIYVATKVQPTVWPDPKNRNPPVRGRFPSWHLRENVENSLTRLGVERIDLYQLHSWGPAGHVELDWLETLNDLRVQGKIDQIGISLRDNEPDEGVDAAKLGLVASQQVIFNMFEQPARERLLPAAKETGTAIIARVPLDSGSLSGKWTADTYAGWKPGSQQHDMFKGDRFAETLRRLEALKAEIGDGHGALAEVAMRYVLSHDAVSVIIPGMSSIRHVDMNIDCSDGSRLPEELIERLRSHTWVRNYYR</sequence>
<evidence type="ECO:0000313" key="3">
    <source>
        <dbReference type="Proteomes" id="UP000326881"/>
    </source>
</evidence>
<dbReference type="AlphaFoldDB" id="A0A5Q0C919"/>
<organism evidence="2 3">
    <name type="scientific">Rhizobium grahamii</name>
    <dbReference type="NCBI Taxonomy" id="1120045"/>
    <lineage>
        <taxon>Bacteria</taxon>
        <taxon>Pseudomonadati</taxon>
        <taxon>Pseudomonadota</taxon>
        <taxon>Alphaproteobacteria</taxon>
        <taxon>Hyphomicrobiales</taxon>
        <taxon>Rhizobiaceae</taxon>
        <taxon>Rhizobium/Agrobacterium group</taxon>
        <taxon>Rhizobium</taxon>
    </lineage>
</organism>
<dbReference type="PANTHER" id="PTHR43312:SF1">
    <property type="entry name" value="NADP-DEPENDENT OXIDOREDUCTASE DOMAIN-CONTAINING PROTEIN"/>
    <property type="match status" value="1"/>
</dbReference>
<dbReference type="EMBL" id="CP043498">
    <property type="protein sequence ID" value="QFY60437.1"/>
    <property type="molecule type" value="Genomic_DNA"/>
</dbReference>
<dbReference type="RefSeq" id="WP_153270679.1">
    <property type="nucleotide sequence ID" value="NZ_CP043498.1"/>
</dbReference>
<dbReference type="KEGG" id="rgr:FZ934_08320"/>
<dbReference type="InterPro" id="IPR036812">
    <property type="entry name" value="NAD(P)_OxRdtase_dom_sf"/>
</dbReference>
<dbReference type="InterPro" id="IPR023210">
    <property type="entry name" value="NADP_OxRdtase_dom"/>
</dbReference>
<reference evidence="2 3" key="1">
    <citation type="submission" date="2019-08" db="EMBL/GenBank/DDBJ databases">
        <title>Prosopis cineraria nodule microbiome.</title>
        <authorList>
            <person name="Ali R."/>
            <person name="Chaluvadi S.R."/>
            <person name="Wang X."/>
        </authorList>
    </citation>
    <scope>NUCLEOTIDE SEQUENCE [LARGE SCALE GENOMIC DNA]</scope>
    <source>
        <strain evidence="2 3">BG7</strain>
    </source>
</reference>
<dbReference type="Gene3D" id="3.20.20.100">
    <property type="entry name" value="NADP-dependent oxidoreductase domain"/>
    <property type="match status" value="1"/>
</dbReference>
<accession>A0A5Q0C919</accession>
<gene>
    <name evidence="2" type="ORF">FZ934_08320</name>
</gene>
<dbReference type="CDD" id="cd19086">
    <property type="entry name" value="AKR_AKR11C1"/>
    <property type="match status" value="1"/>
</dbReference>
<dbReference type="Pfam" id="PF00248">
    <property type="entry name" value="Aldo_ket_red"/>
    <property type="match status" value="1"/>
</dbReference>
<evidence type="ECO:0000313" key="2">
    <source>
        <dbReference type="EMBL" id="QFY60437.1"/>
    </source>
</evidence>
<keyword evidence="3" id="KW-1185">Reference proteome</keyword>